<accession>A0A127M7S7</accession>
<organism evidence="2 3">
    <name type="scientific">Zhongshania aliphaticivorans</name>
    <dbReference type="NCBI Taxonomy" id="1470434"/>
    <lineage>
        <taxon>Bacteria</taxon>
        <taxon>Pseudomonadati</taxon>
        <taxon>Pseudomonadota</taxon>
        <taxon>Gammaproteobacteria</taxon>
        <taxon>Cellvibrionales</taxon>
        <taxon>Spongiibacteraceae</taxon>
        <taxon>Zhongshania</taxon>
    </lineage>
</organism>
<feature type="signal peptide" evidence="1">
    <location>
        <begin position="1"/>
        <end position="22"/>
    </location>
</feature>
<dbReference type="AlphaFoldDB" id="A0A127M7S7"/>
<reference evidence="2 3" key="1">
    <citation type="submission" date="2015-12" db="EMBL/GenBank/DDBJ databases">
        <authorList>
            <person name="Shamseldin A."/>
            <person name="Moawad H."/>
            <person name="Abd El-Rahim W.M."/>
            <person name="Sadowsky M.J."/>
        </authorList>
    </citation>
    <scope>NUCLEOTIDE SEQUENCE [LARGE SCALE GENOMIC DNA]</scope>
    <source>
        <strain evidence="2 3">SM2</strain>
    </source>
</reference>
<feature type="chain" id="PRO_5007275114" description="DUF4398 domain-containing protein" evidence="1">
    <location>
        <begin position="23"/>
        <end position="105"/>
    </location>
</feature>
<sequence>MKKLILGSVLAALAFVSLNSYANCALAAVMNPPSLPEVSASAVEDMPNLKFAVEEYLDRASQGLEVCEGYSDDFVYNAAVARLEETADHYNQLVRYHKQLQVSAK</sequence>
<dbReference type="Proteomes" id="UP000074119">
    <property type="component" value="Chromosome"/>
</dbReference>
<evidence type="ECO:0008006" key="4">
    <source>
        <dbReference type="Google" id="ProtNLM"/>
    </source>
</evidence>
<dbReference type="KEGG" id="zal:AZF00_13660"/>
<evidence type="ECO:0000256" key="1">
    <source>
        <dbReference type="SAM" id="SignalP"/>
    </source>
</evidence>
<evidence type="ECO:0000313" key="2">
    <source>
        <dbReference type="EMBL" id="AMO69287.1"/>
    </source>
</evidence>
<name>A0A127M7S7_9GAMM</name>
<dbReference type="RefSeq" id="WP_008248468.1">
    <property type="nucleotide sequence ID" value="NZ_CP014544.1"/>
</dbReference>
<protein>
    <recommendedName>
        <fullName evidence="4">DUF4398 domain-containing protein</fullName>
    </recommendedName>
</protein>
<keyword evidence="1" id="KW-0732">Signal</keyword>
<evidence type="ECO:0000313" key="3">
    <source>
        <dbReference type="Proteomes" id="UP000074119"/>
    </source>
</evidence>
<gene>
    <name evidence="2" type="ORF">AZF00_13660</name>
</gene>
<dbReference type="EMBL" id="CP014544">
    <property type="protein sequence ID" value="AMO69287.1"/>
    <property type="molecule type" value="Genomic_DNA"/>
</dbReference>
<proteinExistence type="predicted"/>